<proteinExistence type="predicted"/>
<protein>
    <submittedName>
        <fullName evidence="2">Autotransporter domain-containing protein</fullName>
    </submittedName>
</protein>
<dbReference type="InterPro" id="IPR006315">
    <property type="entry name" value="OM_autotransptr_brl_dom"/>
</dbReference>
<dbReference type="NCBIfam" id="TIGR01414">
    <property type="entry name" value="autotrans_barl"/>
    <property type="match status" value="1"/>
</dbReference>
<evidence type="ECO:0000313" key="2">
    <source>
        <dbReference type="EMBL" id="WCR02155.1"/>
    </source>
</evidence>
<feature type="domain" description="Autotransporter" evidence="1">
    <location>
        <begin position="1"/>
        <end position="78"/>
    </location>
</feature>
<dbReference type="InterPro" id="IPR036709">
    <property type="entry name" value="Autotransporte_beta_dom_sf"/>
</dbReference>
<dbReference type="Gene3D" id="2.40.128.130">
    <property type="entry name" value="Autotransporter beta-domain"/>
    <property type="match status" value="1"/>
</dbReference>
<gene>
    <name evidence="2" type="ORF">JHX88_14755</name>
</gene>
<dbReference type="PROSITE" id="PS51208">
    <property type="entry name" value="AUTOTRANSPORTER"/>
    <property type="match status" value="1"/>
</dbReference>
<dbReference type="Pfam" id="PF03797">
    <property type="entry name" value="Autotransporter"/>
    <property type="match status" value="1"/>
</dbReference>
<keyword evidence="3" id="KW-1185">Reference proteome</keyword>
<sequence length="78" mass="8252">MLDWRHAFGDTTPLSRHAFSAGDAFTIAGVPIAEDAAVIEAGIDLNLSDTARLGLSYQGQFGSGVQESGLKADLKVRF</sequence>
<evidence type="ECO:0000313" key="3">
    <source>
        <dbReference type="Proteomes" id="UP001215549"/>
    </source>
</evidence>
<dbReference type="InterPro" id="IPR005546">
    <property type="entry name" value="Autotransporte_beta"/>
</dbReference>
<dbReference type="SUPFAM" id="SSF103515">
    <property type="entry name" value="Autotransporter"/>
    <property type="match status" value="1"/>
</dbReference>
<name>A0ABY7S5N3_9RHOB</name>
<organism evidence="2 3">
    <name type="scientific">Paracoccus saliphilus</name>
    <dbReference type="NCBI Taxonomy" id="405559"/>
    <lineage>
        <taxon>Bacteria</taxon>
        <taxon>Pseudomonadati</taxon>
        <taxon>Pseudomonadota</taxon>
        <taxon>Alphaproteobacteria</taxon>
        <taxon>Rhodobacterales</taxon>
        <taxon>Paracoccaceae</taxon>
        <taxon>Paracoccus</taxon>
    </lineage>
</organism>
<dbReference type="Proteomes" id="UP001215549">
    <property type="component" value="Chromosome"/>
</dbReference>
<evidence type="ECO:0000259" key="1">
    <source>
        <dbReference type="PROSITE" id="PS51208"/>
    </source>
</evidence>
<reference evidence="2 3" key="1">
    <citation type="submission" date="2021-01" db="EMBL/GenBank/DDBJ databases">
        <title>Biogeographic distribution of Paracoccus.</title>
        <authorList>
            <person name="Hollensteiner J."/>
            <person name="Leineberger J."/>
            <person name="Brinkhoff T."/>
            <person name="Daniel R."/>
        </authorList>
    </citation>
    <scope>NUCLEOTIDE SEQUENCE [LARGE SCALE GENOMIC DNA]</scope>
    <source>
        <strain evidence="2 3">DSM 18447</strain>
    </source>
</reference>
<dbReference type="EMBL" id="CP067140">
    <property type="protein sequence ID" value="WCR02155.1"/>
    <property type="molecule type" value="Genomic_DNA"/>
</dbReference>
<accession>A0ABY7S5N3</accession>